<accession>A0A1B7JZT9</accession>
<dbReference type="Pfam" id="PF04542">
    <property type="entry name" value="Sigma70_r2"/>
    <property type="match status" value="1"/>
</dbReference>
<dbReference type="AlphaFoldDB" id="A0A1B7JZT9"/>
<comment type="similarity">
    <text evidence="1">Belongs to the sigma-70 factor family. ECF subfamily.</text>
</comment>
<evidence type="ECO:0000313" key="7">
    <source>
        <dbReference type="EMBL" id="OAT53409.1"/>
    </source>
</evidence>
<dbReference type="InterPro" id="IPR039425">
    <property type="entry name" value="RNA_pol_sigma-70-like"/>
</dbReference>
<organism evidence="7 8">
    <name type="scientific">Providencia heimbachae ATCC 35613</name>
    <dbReference type="NCBI Taxonomy" id="1354272"/>
    <lineage>
        <taxon>Bacteria</taxon>
        <taxon>Pseudomonadati</taxon>
        <taxon>Pseudomonadota</taxon>
        <taxon>Gammaproteobacteria</taxon>
        <taxon>Enterobacterales</taxon>
        <taxon>Morganellaceae</taxon>
        <taxon>Providencia</taxon>
    </lineage>
</organism>
<comment type="caution">
    <text evidence="7">The sequence shown here is derived from an EMBL/GenBank/DDBJ whole genome shotgun (WGS) entry which is preliminary data.</text>
</comment>
<keyword evidence="4" id="KW-0804">Transcription</keyword>
<evidence type="ECO:0000256" key="3">
    <source>
        <dbReference type="ARBA" id="ARBA00023082"/>
    </source>
</evidence>
<dbReference type="InterPro" id="IPR007627">
    <property type="entry name" value="RNA_pol_sigma70_r2"/>
</dbReference>
<proteinExistence type="inferred from homology"/>
<evidence type="ECO:0000259" key="5">
    <source>
        <dbReference type="Pfam" id="PF04542"/>
    </source>
</evidence>
<dbReference type="InterPro" id="IPR013325">
    <property type="entry name" value="RNA_pol_sigma_r2"/>
</dbReference>
<dbReference type="SUPFAM" id="SSF88659">
    <property type="entry name" value="Sigma3 and sigma4 domains of RNA polymerase sigma factors"/>
    <property type="match status" value="1"/>
</dbReference>
<protein>
    <submittedName>
        <fullName evidence="7">ECF family sigma factor</fullName>
    </submittedName>
</protein>
<evidence type="ECO:0000259" key="6">
    <source>
        <dbReference type="Pfam" id="PF08281"/>
    </source>
</evidence>
<name>A0A1B7JZT9_9GAMM</name>
<evidence type="ECO:0000256" key="2">
    <source>
        <dbReference type="ARBA" id="ARBA00023015"/>
    </source>
</evidence>
<reference evidence="7 8" key="1">
    <citation type="submission" date="2016-04" db="EMBL/GenBank/DDBJ databases">
        <title>ATOL: Assembling a taxonomically balanced genome-scale reconstruction of the evolutionary history of the Enterobacteriaceae.</title>
        <authorList>
            <person name="Plunkett G.III."/>
            <person name="Neeno-Eckwall E.C."/>
            <person name="Glasner J.D."/>
            <person name="Perna N.T."/>
        </authorList>
    </citation>
    <scope>NUCLEOTIDE SEQUENCE [LARGE SCALE GENOMIC DNA]</scope>
    <source>
        <strain evidence="7 8">ATCC 35613</strain>
    </source>
</reference>
<dbReference type="Proteomes" id="UP000078224">
    <property type="component" value="Unassembled WGS sequence"/>
</dbReference>
<dbReference type="InterPro" id="IPR013249">
    <property type="entry name" value="RNA_pol_sigma70_r4_t2"/>
</dbReference>
<feature type="domain" description="RNA polymerase sigma-70 region 2" evidence="5">
    <location>
        <begin position="9"/>
        <end position="74"/>
    </location>
</feature>
<sequence>MSDSELQGLFARHSSSLCRYLNGYLKDHTLSMDIVQESFARMAELMKYSSIQDFDAYLYRTAKNLMIDHFRQQKTRSSMAISDEQWQALPSNTTSLEAQVIREQQLNQIQTILSTLPPRTQAIFRLHREEGLTQSEVAEMLDISLSTVEKHLASALAMLIHKWRD</sequence>
<dbReference type="PANTHER" id="PTHR43133">
    <property type="entry name" value="RNA POLYMERASE ECF-TYPE SIGMA FACTO"/>
    <property type="match status" value="1"/>
</dbReference>
<dbReference type="CDD" id="cd06171">
    <property type="entry name" value="Sigma70_r4"/>
    <property type="match status" value="1"/>
</dbReference>
<keyword evidence="2" id="KW-0805">Transcription regulation</keyword>
<dbReference type="SUPFAM" id="SSF88946">
    <property type="entry name" value="Sigma2 domain of RNA polymerase sigma factors"/>
    <property type="match status" value="1"/>
</dbReference>
<dbReference type="NCBIfam" id="TIGR02937">
    <property type="entry name" value="sigma70-ECF"/>
    <property type="match status" value="1"/>
</dbReference>
<gene>
    <name evidence="7" type="ORF">M998_1097</name>
</gene>
<dbReference type="InterPro" id="IPR014284">
    <property type="entry name" value="RNA_pol_sigma-70_dom"/>
</dbReference>
<evidence type="ECO:0000256" key="1">
    <source>
        <dbReference type="ARBA" id="ARBA00010641"/>
    </source>
</evidence>
<dbReference type="GO" id="GO:0003677">
    <property type="term" value="F:DNA binding"/>
    <property type="evidence" value="ECO:0007669"/>
    <property type="project" value="InterPro"/>
</dbReference>
<dbReference type="Gene3D" id="1.10.1740.10">
    <property type="match status" value="1"/>
</dbReference>
<keyword evidence="3" id="KW-0731">Sigma factor</keyword>
<dbReference type="OrthoDB" id="9794372at2"/>
<dbReference type="InterPro" id="IPR013324">
    <property type="entry name" value="RNA_pol_sigma_r3/r4-like"/>
</dbReference>
<dbReference type="PATRIC" id="fig|1354272.4.peg.1120"/>
<dbReference type="InterPro" id="IPR036388">
    <property type="entry name" value="WH-like_DNA-bd_sf"/>
</dbReference>
<dbReference type="Gene3D" id="1.10.10.10">
    <property type="entry name" value="Winged helix-like DNA-binding domain superfamily/Winged helix DNA-binding domain"/>
    <property type="match status" value="1"/>
</dbReference>
<keyword evidence="8" id="KW-1185">Reference proteome</keyword>
<evidence type="ECO:0000256" key="4">
    <source>
        <dbReference type="ARBA" id="ARBA00023163"/>
    </source>
</evidence>
<dbReference type="EMBL" id="LXEW01000016">
    <property type="protein sequence ID" value="OAT53409.1"/>
    <property type="molecule type" value="Genomic_DNA"/>
</dbReference>
<feature type="domain" description="RNA polymerase sigma factor 70 region 4 type 2" evidence="6">
    <location>
        <begin position="107"/>
        <end position="159"/>
    </location>
</feature>
<dbReference type="GO" id="GO:0016987">
    <property type="term" value="F:sigma factor activity"/>
    <property type="evidence" value="ECO:0007669"/>
    <property type="project" value="UniProtKB-KW"/>
</dbReference>
<dbReference type="Pfam" id="PF08281">
    <property type="entry name" value="Sigma70_r4_2"/>
    <property type="match status" value="1"/>
</dbReference>
<dbReference type="GO" id="GO:0006352">
    <property type="term" value="P:DNA-templated transcription initiation"/>
    <property type="evidence" value="ECO:0007669"/>
    <property type="project" value="InterPro"/>
</dbReference>
<evidence type="ECO:0000313" key="8">
    <source>
        <dbReference type="Proteomes" id="UP000078224"/>
    </source>
</evidence>
<dbReference type="RefSeq" id="WP_068907950.1">
    <property type="nucleotide sequence ID" value="NZ_LXEW01000016.1"/>
</dbReference>
<dbReference type="PANTHER" id="PTHR43133:SF63">
    <property type="entry name" value="RNA POLYMERASE SIGMA FACTOR FECI-RELATED"/>
    <property type="match status" value="1"/>
</dbReference>